<dbReference type="SUPFAM" id="SSF49464">
    <property type="entry name" value="Carboxypeptidase regulatory domain-like"/>
    <property type="match status" value="1"/>
</dbReference>
<keyword evidence="1" id="KW-1134">Transmembrane beta strand</keyword>
<evidence type="ECO:0000259" key="2">
    <source>
        <dbReference type="Pfam" id="PF07715"/>
    </source>
</evidence>
<organism evidence="3 4">
    <name type="scientific">Negadavirga shengliensis</name>
    <dbReference type="NCBI Taxonomy" id="1389218"/>
    <lineage>
        <taxon>Bacteria</taxon>
        <taxon>Pseudomonadati</taxon>
        <taxon>Bacteroidota</taxon>
        <taxon>Cytophagia</taxon>
        <taxon>Cytophagales</taxon>
        <taxon>Cyclobacteriaceae</taxon>
        <taxon>Negadavirga</taxon>
    </lineage>
</organism>
<keyword evidence="1" id="KW-0812">Transmembrane</keyword>
<dbReference type="InterPro" id="IPR037066">
    <property type="entry name" value="Plug_dom_sf"/>
</dbReference>
<protein>
    <submittedName>
        <fullName evidence="3">SusC/RagA family TonB-linked outer membrane protein</fullName>
    </submittedName>
</protein>
<keyword evidence="1" id="KW-0813">Transport</keyword>
<dbReference type="Proteomes" id="UP001595818">
    <property type="component" value="Unassembled WGS sequence"/>
</dbReference>
<evidence type="ECO:0000313" key="4">
    <source>
        <dbReference type="Proteomes" id="UP001595818"/>
    </source>
</evidence>
<dbReference type="Pfam" id="PF07715">
    <property type="entry name" value="Plug"/>
    <property type="match status" value="1"/>
</dbReference>
<gene>
    <name evidence="3" type="ORF">ACFPFU_23685</name>
</gene>
<name>A0ABV9T7I4_9BACT</name>
<keyword evidence="4" id="KW-1185">Reference proteome</keyword>
<feature type="domain" description="TonB-dependent receptor plug" evidence="2">
    <location>
        <begin position="117"/>
        <end position="220"/>
    </location>
</feature>
<dbReference type="NCBIfam" id="TIGR04056">
    <property type="entry name" value="OMP_RagA_SusC"/>
    <property type="match status" value="1"/>
</dbReference>
<dbReference type="InterPro" id="IPR023996">
    <property type="entry name" value="TonB-dep_OMP_SusC/RagA"/>
</dbReference>
<proteinExistence type="inferred from homology"/>
<comment type="subcellular location">
    <subcellularLocation>
        <location evidence="1">Cell outer membrane</location>
        <topology evidence="1">Multi-pass membrane protein</topology>
    </subcellularLocation>
</comment>
<keyword evidence="1" id="KW-0472">Membrane</keyword>
<dbReference type="PANTHER" id="PTHR30069">
    <property type="entry name" value="TONB-DEPENDENT OUTER MEMBRANE RECEPTOR"/>
    <property type="match status" value="1"/>
</dbReference>
<comment type="caution">
    <text evidence="3">The sequence shown here is derived from an EMBL/GenBank/DDBJ whole genome shotgun (WGS) entry which is preliminary data.</text>
</comment>
<dbReference type="PROSITE" id="PS52016">
    <property type="entry name" value="TONB_DEPENDENT_REC_3"/>
    <property type="match status" value="1"/>
</dbReference>
<dbReference type="InterPro" id="IPR008969">
    <property type="entry name" value="CarboxyPept-like_regulatory"/>
</dbReference>
<dbReference type="RefSeq" id="WP_377068850.1">
    <property type="nucleotide sequence ID" value="NZ_JBHSJJ010000021.1"/>
</dbReference>
<evidence type="ECO:0000256" key="1">
    <source>
        <dbReference type="PROSITE-ProRule" id="PRU01360"/>
    </source>
</evidence>
<dbReference type="InterPro" id="IPR023997">
    <property type="entry name" value="TonB-dep_OMP_SusC/RagA_CS"/>
</dbReference>
<comment type="similarity">
    <text evidence="1">Belongs to the TonB-dependent receptor family.</text>
</comment>
<dbReference type="SUPFAM" id="SSF56935">
    <property type="entry name" value="Porins"/>
    <property type="match status" value="1"/>
</dbReference>
<dbReference type="PANTHER" id="PTHR30069:SF28">
    <property type="entry name" value="TONB-DEPENDENT RECEPTOR YNCD-RELATED"/>
    <property type="match status" value="1"/>
</dbReference>
<reference evidence="4" key="1">
    <citation type="journal article" date="2019" name="Int. J. Syst. Evol. Microbiol.">
        <title>The Global Catalogue of Microorganisms (GCM) 10K type strain sequencing project: providing services to taxonomists for standard genome sequencing and annotation.</title>
        <authorList>
            <consortium name="The Broad Institute Genomics Platform"/>
            <consortium name="The Broad Institute Genome Sequencing Center for Infectious Disease"/>
            <person name="Wu L."/>
            <person name="Ma J."/>
        </authorList>
    </citation>
    <scope>NUCLEOTIDE SEQUENCE [LARGE SCALE GENOMIC DNA]</scope>
    <source>
        <strain evidence="4">CGMCC 4.7466</strain>
    </source>
</reference>
<dbReference type="InterPro" id="IPR039426">
    <property type="entry name" value="TonB-dep_rcpt-like"/>
</dbReference>
<evidence type="ECO:0000313" key="3">
    <source>
        <dbReference type="EMBL" id="MFC4874726.1"/>
    </source>
</evidence>
<dbReference type="Gene3D" id="2.170.130.10">
    <property type="entry name" value="TonB-dependent receptor, plug domain"/>
    <property type="match status" value="1"/>
</dbReference>
<accession>A0ABV9T7I4</accession>
<dbReference type="InterPro" id="IPR012910">
    <property type="entry name" value="Plug_dom"/>
</dbReference>
<dbReference type="EMBL" id="JBHSJJ010000021">
    <property type="protein sequence ID" value="MFC4874726.1"/>
    <property type="molecule type" value="Genomic_DNA"/>
</dbReference>
<dbReference type="Pfam" id="PF13715">
    <property type="entry name" value="CarbopepD_reg_2"/>
    <property type="match status" value="1"/>
</dbReference>
<dbReference type="NCBIfam" id="TIGR04057">
    <property type="entry name" value="SusC_RagA_signa"/>
    <property type="match status" value="1"/>
</dbReference>
<keyword evidence="1" id="KW-0998">Cell outer membrane</keyword>
<sequence length="1040" mass="116838">MKIIYLLSIMLICPLFLFAQERIISGTVTDSSDGNTLPGVNVVVNRNGERVGGTITDINGEYSLSAPSGATDLVFVFLGMESVTEEIDGRNIIDVAMVTDQKELEEFVVVGYGFAEKATLTGSVSAIDNKEIQTTTHSSLAQKLQGKVAGLNIRQNSGQPGSFDNSINIRGFGTPMFVIDGIIRNDPGAFQRINPEDIESISVLKDASAAVYGIGAANGVIIVTTKQGNRGKTAFTYNAVTGITRPTGIPVMASTPQFAQMRNDANIYGPGAGIPYYTRDELQKYMEGTLPGYTNVDWYDATMKEYARQTQHNLSVNGGGEKVLYYLGLEYVEDGGLLRSNDMDYSRVNLRSNITADLTDNLRARVMISGRYDKQTEPGDNFFNIFKTTRVTLPTERPFANDNPQYPGFVSSGFQTPTVLADRDLSGYTEVENRAIQTMAELRYAVPFVKNLFITGTGAFDTGTRLHKNLYKGFTTYTYTPATDTYNPLIQRADQNINARTDVGNTYTLRLSADYKTQIGQVHDISGMLVAEQIKGWSRWQSARRYYGDFYTSDQIRFAGQTNLQNDGQDDVNSRISYIGRVNYGYSQKYLIEGAFNYNGSFRYHPERRFGFFPVVSVGWRISEENFILNNTPAINELKIRGSYGVIGSDEGVPFQYLPGFTFGGVSTWEFTNNNLTNGLASPEITNRFLTWSTNHLSDIGFDLTLWNGKLEVIADVYNRERRGQLARRNISLPNTFGGTLPEENLNSSRQVGFEFSLGHTHNINDFQYTVRGNFNFSRYMTLYQERAPFQSQRDRWLHGEENRWGNRQTGYVVVGQFQSQEEVWHGPVYGGALGGMRELPGDFKYEDVNNDGIINEEDARTPLNYGPTPLINFGATFGAQWKGFDLNLHFQGAGGYTMRFSEVYGEMFAFRGNLPAYFFDRWHQEDPYNLDSDWIPGEWPASRFIGDVGMLYAESSVWRRNSSFVRLKSMELGYTFNPALLTKLGMERLRVYTNGFNLITFAKDPFMKQFDPERVEGAFNAGYTYPLSKSYNLGLSLNF</sequence>
<dbReference type="Gene3D" id="2.60.40.1120">
    <property type="entry name" value="Carboxypeptidase-like, regulatory domain"/>
    <property type="match status" value="1"/>
</dbReference>